<dbReference type="AlphaFoldDB" id="A0A3P2RFH3"/>
<sequence length="91" mass="10765">MKTVLKSPIKSFKDNLLVTTSGDVWGYFKIRSQSIANHDIKQKDERKTKLAFIFKDLAKFGEFEMTLLPKELDLEERFLVRLPYQRILQKT</sequence>
<protein>
    <submittedName>
        <fullName evidence="1">Uncharacterized protein</fullName>
    </submittedName>
</protein>
<dbReference type="EMBL" id="RHGY01000002">
    <property type="protein sequence ID" value="RRG18396.1"/>
    <property type="molecule type" value="Genomic_DNA"/>
</dbReference>
<dbReference type="OrthoDB" id="1647424at2"/>
<gene>
    <name evidence="1" type="ORF">D3P96_03680</name>
</gene>
<organism evidence="1 2">
    <name type="scientific">Weissella viridescens</name>
    <name type="common">Lactobacillus viridescens</name>
    <dbReference type="NCBI Taxonomy" id="1629"/>
    <lineage>
        <taxon>Bacteria</taxon>
        <taxon>Bacillati</taxon>
        <taxon>Bacillota</taxon>
        <taxon>Bacilli</taxon>
        <taxon>Lactobacillales</taxon>
        <taxon>Lactobacillaceae</taxon>
        <taxon>Weissella</taxon>
    </lineage>
</organism>
<evidence type="ECO:0000313" key="1">
    <source>
        <dbReference type="EMBL" id="RRG18396.1"/>
    </source>
</evidence>
<evidence type="ECO:0000313" key="2">
    <source>
        <dbReference type="Proteomes" id="UP000275836"/>
    </source>
</evidence>
<dbReference type="RefSeq" id="WP_124943038.1">
    <property type="nucleotide sequence ID" value="NZ_RHGY01000002.1"/>
</dbReference>
<name>A0A3P2RFH3_WEIVI</name>
<dbReference type="Proteomes" id="UP000275836">
    <property type="component" value="Unassembled WGS sequence"/>
</dbReference>
<accession>A0A3P2RFH3</accession>
<reference evidence="1 2" key="1">
    <citation type="submission" date="2018-10" db="EMBL/GenBank/DDBJ databases">
        <title>Draft genome sequence of Weissella viridescens UCO-SMC3.</title>
        <authorList>
            <person name="Garcia-Cancino A."/>
            <person name="Espinoza-Monje M."/>
            <person name="Albarracin L."/>
            <person name="Garcia-Castillo V."/>
            <person name="Campos-Martin J."/>
            <person name="Nakano Y."/>
            <person name="Guitierrez-Zamorano C."/>
            <person name="Ikeda-Ohtsubo W."/>
            <person name="Morita H."/>
            <person name="Kitazawa H."/>
            <person name="Villena J."/>
        </authorList>
    </citation>
    <scope>NUCLEOTIDE SEQUENCE [LARGE SCALE GENOMIC DNA]</scope>
    <source>
        <strain evidence="1 2">UCO-SMC3</strain>
    </source>
</reference>
<comment type="caution">
    <text evidence="1">The sequence shown here is derived from an EMBL/GenBank/DDBJ whole genome shotgun (WGS) entry which is preliminary data.</text>
</comment>
<proteinExistence type="predicted"/>